<dbReference type="Proteomes" id="UP000199103">
    <property type="component" value="Chromosome I"/>
</dbReference>
<gene>
    <name evidence="7" type="ORF">SAMN04489812_3849</name>
</gene>
<feature type="region of interest" description="Disordered" evidence="5">
    <location>
        <begin position="316"/>
        <end position="420"/>
    </location>
</feature>
<dbReference type="CDD" id="cd06267">
    <property type="entry name" value="PBP1_LacI_sugar_binding-like"/>
    <property type="match status" value="1"/>
</dbReference>
<name>A0A1H1WXC1_9ACTN</name>
<proteinExistence type="predicted"/>
<evidence type="ECO:0000256" key="5">
    <source>
        <dbReference type="SAM" id="MobiDB-lite"/>
    </source>
</evidence>
<dbReference type="SMART" id="SM00354">
    <property type="entry name" value="HTH_LACI"/>
    <property type="match status" value="1"/>
</dbReference>
<evidence type="ECO:0000313" key="7">
    <source>
        <dbReference type="EMBL" id="SDT01808.1"/>
    </source>
</evidence>
<dbReference type="InterPro" id="IPR000843">
    <property type="entry name" value="HTH_LacI"/>
</dbReference>
<dbReference type="InterPro" id="IPR010982">
    <property type="entry name" value="Lambda_DNA-bd_dom_sf"/>
</dbReference>
<feature type="compositionally biased region" description="Polar residues" evidence="5">
    <location>
        <begin position="388"/>
        <end position="397"/>
    </location>
</feature>
<dbReference type="GO" id="GO:0003700">
    <property type="term" value="F:DNA-binding transcription factor activity"/>
    <property type="evidence" value="ECO:0007669"/>
    <property type="project" value="TreeGrafter"/>
</dbReference>
<dbReference type="Pfam" id="PF13377">
    <property type="entry name" value="Peripla_BP_3"/>
    <property type="match status" value="1"/>
</dbReference>
<dbReference type="PANTHER" id="PTHR30146">
    <property type="entry name" value="LACI-RELATED TRANSCRIPTIONAL REPRESSOR"/>
    <property type="match status" value="1"/>
</dbReference>
<keyword evidence="1" id="KW-0678">Repressor</keyword>
<evidence type="ECO:0000313" key="8">
    <source>
        <dbReference type="Proteomes" id="UP000199103"/>
    </source>
</evidence>
<dbReference type="GO" id="GO:0000976">
    <property type="term" value="F:transcription cis-regulatory region binding"/>
    <property type="evidence" value="ECO:0007669"/>
    <property type="project" value="TreeGrafter"/>
</dbReference>
<dbReference type="SUPFAM" id="SSF47413">
    <property type="entry name" value="lambda repressor-like DNA-binding domains"/>
    <property type="match status" value="1"/>
</dbReference>
<dbReference type="EMBL" id="LT629772">
    <property type="protein sequence ID" value="SDT01808.1"/>
    <property type="molecule type" value="Genomic_DNA"/>
</dbReference>
<evidence type="ECO:0000259" key="6">
    <source>
        <dbReference type="PROSITE" id="PS50932"/>
    </source>
</evidence>
<feature type="compositionally biased region" description="Polar residues" evidence="5">
    <location>
        <begin position="354"/>
        <end position="377"/>
    </location>
</feature>
<sequence>MTIHDVAARAGVAASTVSRALNNPGRVNAVTRERVQKIAAELNYVPSSQARALSSGKTKTVALLVPDITNPFYFDLIRGTQHQLKAAGYTQVLLDTEESADQESGSLDQLQKTCDGVVLTASRLTDEQIVTASRSRPLVTINRNVHGVPSVLIDSPQAIGQAVDHLVSLGHRRICYISGPPNSFSNRWRWRALNEAIRARYRSGVARDVEAVRVGPFSPKTTSGAAAADAVVNSGATACIAYNDLLAIGMLRRFRDRGIAVPDEISIIGCDDIFGSDFCDPPLTTMTAPIEQAGRAAITMLLGLLNPLIPGLPGGDRLTGTVPQPRQKIGQRRVMLPTHLTIRSTTGPAPVSETPVSETPVSETPVSETPVSETPVSESPVPHAPESEPTTAVSTADSPIPESEQPASNELNTSMEGPAQ</sequence>
<keyword evidence="3" id="KW-0238">DNA-binding</keyword>
<dbReference type="PANTHER" id="PTHR30146:SF148">
    <property type="entry name" value="HTH-TYPE TRANSCRIPTIONAL REPRESSOR PURR-RELATED"/>
    <property type="match status" value="1"/>
</dbReference>
<dbReference type="Gene3D" id="3.40.50.2300">
    <property type="match status" value="2"/>
</dbReference>
<reference evidence="7 8" key="1">
    <citation type="submission" date="2016-10" db="EMBL/GenBank/DDBJ databases">
        <authorList>
            <person name="de Groot N.N."/>
        </authorList>
    </citation>
    <scope>NUCLEOTIDE SEQUENCE [LARGE SCALE GENOMIC DNA]</scope>
    <source>
        <strain evidence="7 8">DSM 21800</strain>
    </source>
</reference>
<dbReference type="CDD" id="cd01392">
    <property type="entry name" value="HTH_LacI"/>
    <property type="match status" value="1"/>
</dbReference>
<organism evidence="7 8">
    <name type="scientific">Microlunatus soli</name>
    <dbReference type="NCBI Taxonomy" id="630515"/>
    <lineage>
        <taxon>Bacteria</taxon>
        <taxon>Bacillati</taxon>
        <taxon>Actinomycetota</taxon>
        <taxon>Actinomycetes</taxon>
        <taxon>Propionibacteriales</taxon>
        <taxon>Propionibacteriaceae</taxon>
        <taxon>Microlunatus</taxon>
    </lineage>
</organism>
<feature type="domain" description="HTH lacI-type" evidence="6">
    <location>
        <begin position="1"/>
        <end position="55"/>
    </location>
</feature>
<keyword evidence="8" id="KW-1185">Reference proteome</keyword>
<dbReference type="Pfam" id="PF00356">
    <property type="entry name" value="LacI"/>
    <property type="match status" value="1"/>
</dbReference>
<evidence type="ECO:0000256" key="3">
    <source>
        <dbReference type="ARBA" id="ARBA00023125"/>
    </source>
</evidence>
<dbReference type="PROSITE" id="PS50932">
    <property type="entry name" value="HTH_LACI_2"/>
    <property type="match status" value="1"/>
</dbReference>
<keyword evidence="4" id="KW-0804">Transcription</keyword>
<keyword evidence="2" id="KW-0805">Transcription regulation</keyword>
<feature type="compositionally biased region" description="Polar residues" evidence="5">
    <location>
        <begin position="405"/>
        <end position="420"/>
    </location>
</feature>
<protein>
    <submittedName>
        <fullName evidence="7">Transcriptional regulator, LacI family</fullName>
    </submittedName>
</protein>
<evidence type="ECO:0000256" key="4">
    <source>
        <dbReference type="ARBA" id="ARBA00023163"/>
    </source>
</evidence>
<dbReference type="AlphaFoldDB" id="A0A1H1WXC1"/>
<dbReference type="InterPro" id="IPR028082">
    <property type="entry name" value="Peripla_BP_I"/>
</dbReference>
<dbReference type="Gene3D" id="1.10.260.40">
    <property type="entry name" value="lambda repressor-like DNA-binding domains"/>
    <property type="match status" value="1"/>
</dbReference>
<evidence type="ECO:0000256" key="1">
    <source>
        <dbReference type="ARBA" id="ARBA00022491"/>
    </source>
</evidence>
<dbReference type="SUPFAM" id="SSF53822">
    <property type="entry name" value="Periplasmic binding protein-like I"/>
    <property type="match status" value="1"/>
</dbReference>
<evidence type="ECO:0000256" key="2">
    <source>
        <dbReference type="ARBA" id="ARBA00023015"/>
    </source>
</evidence>
<accession>A0A1H1WXC1</accession>
<dbReference type="InterPro" id="IPR046335">
    <property type="entry name" value="LacI/GalR-like_sensor"/>
</dbReference>
<dbReference type="STRING" id="630515.SAMN04489812_3849"/>